<keyword evidence="2" id="KW-1185">Reference proteome</keyword>
<name>A0A1H9VUI0_9PSEU</name>
<dbReference type="RefSeq" id="WP_089923695.1">
    <property type="nucleotide sequence ID" value="NZ_FOFV01000019.1"/>
</dbReference>
<sequence>MNLLVRAEHQALWLCFEPWANQHTLLPGNAVVVRFPPDTAVEVAHHLDGMTFFSLGPHPDLYAEDGEAVEMYSEYMPVCPADLPIAALRHVMEIVPPIRDEPDRLN</sequence>
<dbReference type="Proteomes" id="UP000199503">
    <property type="component" value="Unassembled WGS sequence"/>
</dbReference>
<evidence type="ECO:0000313" key="2">
    <source>
        <dbReference type="Proteomes" id="UP000199503"/>
    </source>
</evidence>
<gene>
    <name evidence="1" type="ORF">SAMN04488000_119115</name>
</gene>
<dbReference type="OrthoDB" id="3689642at2"/>
<dbReference type="AlphaFoldDB" id="A0A1H9VUI0"/>
<proteinExistence type="predicted"/>
<reference evidence="2" key="1">
    <citation type="submission" date="2016-10" db="EMBL/GenBank/DDBJ databases">
        <authorList>
            <person name="Varghese N."/>
            <person name="Submissions S."/>
        </authorList>
    </citation>
    <scope>NUCLEOTIDE SEQUENCE [LARGE SCALE GENOMIC DNA]</scope>
    <source>
        <strain evidence="2">DSM 44437</strain>
    </source>
</reference>
<evidence type="ECO:0000313" key="1">
    <source>
        <dbReference type="EMBL" id="SES25017.1"/>
    </source>
</evidence>
<accession>A0A1H9VUI0</accession>
<dbReference type="EMBL" id="FOFV01000019">
    <property type="protein sequence ID" value="SES25017.1"/>
    <property type="molecule type" value="Genomic_DNA"/>
</dbReference>
<dbReference type="STRING" id="65499.SAMN04488000_119115"/>
<protein>
    <submittedName>
        <fullName evidence="1">Uncharacterized protein</fullName>
    </submittedName>
</protein>
<organism evidence="1 2">
    <name type="scientific">Lentzea albida</name>
    <dbReference type="NCBI Taxonomy" id="65499"/>
    <lineage>
        <taxon>Bacteria</taxon>
        <taxon>Bacillati</taxon>
        <taxon>Actinomycetota</taxon>
        <taxon>Actinomycetes</taxon>
        <taxon>Pseudonocardiales</taxon>
        <taxon>Pseudonocardiaceae</taxon>
        <taxon>Lentzea</taxon>
    </lineage>
</organism>